<keyword evidence="9 12" id="KW-0865">Zymogen</keyword>
<evidence type="ECO:0000256" key="9">
    <source>
        <dbReference type="ARBA" id="ARBA00023145"/>
    </source>
</evidence>
<keyword evidence="8 12" id="KW-0482">Metalloprotease</keyword>
<evidence type="ECO:0000256" key="8">
    <source>
        <dbReference type="ARBA" id="ARBA00023049"/>
    </source>
</evidence>
<evidence type="ECO:0000256" key="7">
    <source>
        <dbReference type="ARBA" id="ARBA00022833"/>
    </source>
</evidence>
<keyword evidence="5 11" id="KW-0479">Metal-binding</keyword>
<dbReference type="SUPFAM" id="SSF55486">
    <property type="entry name" value="Metalloproteases ('zincins'), catalytic domain"/>
    <property type="match status" value="1"/>
</dbReference>
<keyword evidence="4 12" id="KW-0645">Protease</keyword>
<gene>
    <name evidence="13" type="ORF">FA15DRAFT_674885</name>
</gene>
<dbReference type="PANTHER" id="PTHR33478">
    <property type="entry name" value="EXTRACELLULAR METALLOPROTEINASE MEP"/>
    <property type="match status" value="1"/>
</dbReference>
<reference evidence="13 14" key="1">
    <citation type="journal article" date="2019" name="Nat. Ecol. Evol.">
        <title>Megaphylogeny resolves global patterns of mushroom evolution.</title>
        <authorList>
            <person name="Varga T."/>
            <person name="Krizsan K."/>
            <person name="Foldi C."/>
            <person name="Dima B."/>
            <person name="Sanchez-Garcia M."/>
            <person name="Sanchez-Ramirez S."/>
            <person name="Szollosi G.J."/>
            <person name="Szarkandi J.G."/>
            <person name="Papp V."/>
            <person name="Albert L."/>
            <person name="Andreopoulos W."/>
            <person name="Angelini C."/>
            <person name="Antonin V."/>
            <person name="Barry K.W."/>
            <person name="Bougher N.L."/>
            <person name="Buchanan P."/>
            <person name="Buyck B."/>
            <person name="Bense V."/>
            <person name="Catcheside P."/>
            <person name="Chovatia M."/>
            <person name="Cooper J."/>
            <person name="Damon W."/>
            <person name="Desjardin D."/>
            <person name="Finy P."/>
            <person name="Geml J."/>
            <person name="Haridas S."/>
            <person name="Hughes K."/>
            <person name="Justo A."/>
            <person name="Karasinski D."/>
            <person name="Kautmanova I."/>
            <person name="Kiss B."/>
            <person name="Kocsube S."/>
            <person name="Kotiranta H."/>
            <person name="LaButti K.M."/>
            <person name="Lechner B.E."/>
            <person name="Liimatainen K."/>
            <person name="Lipzen A."/>
            <person name="Lukacs Z."/>
            <person name="Mihaltcheva S."/>
            <person name="Morgado L.N."/>
            <person name="Niskanen T."/>
            <person name="Noordeloos M.E."/>
            <person name="Ohm R.A."/>
            <person name="Ortiz-Santana B."/>
            <person name="Ovrebo C."/>
            <person name="Racz N."/>
            <person name="Riley R."/>
            <person name="Savchenko A."/>
            <person name="Shiryaev A."/>
            <person name="Soop K."/>
            <person name="Spirin V."/>
            <person name="Szebenyi C."/>
            <person name="Tomsovsky M."/>
            <person name="Tulloss R.E."/>
            <person name="Uehling J."/>
            <person name="Grigoriev I.V."/>
            <person name="Vagvolgyi C."/>
            <person name="Papp T."/>
            <person name="Martin F.M."/>
            <person name="Miettinen O."/>
            <person name="Hibbett D.S."/>
            <person name="Nagy L.G."/>
        </authorList>
    </citation>
    <scope>NUCLEOTIDE SEQUENCE [LARGE SCALE GENOMIC DNA]</scope>
    <source>
        <strain evidence="13 14">CBS 121175</strain>
    </source>
</reference>
<keyword evidence="14" id="KW-1185">Reference proteome</keyword>
<evidence type="ECO:0000256" key="10">
    <source>
        <dbReference type="PIRSR" id="PIRSR601842-1"/>
    </source>
</evidence>
<name>A0A5C3KGB2_COPMA</name>
<evidence type="ECO:0000256" key="12">
    <source>
        <dbReference type="RuleBase" id="RU364017"/>
    </source>
</evidence>
<dbReference type="Gene3D" id="1.10.390.10">
    <property type="entry name" value="Neutral Protease Domain 2"/>
    <property type="match status" value="1"/>
</dbReference>
<feature type="binding site" evidence="11">
    <location>
        <position position="233"/>
    </location>
    <ligand>
        <name>Zn(2+)</name>
        <dbReference type="ChEBI" id="CHEBI:29105"/>
        <note>catalytic</note>
    </ligand>
</feature>
<evidence type="ECO:0000256" key="4">
    <source>
        <dbReference type="ARBA" id="ARBA00022670"/>
    </source>
</evidence>
<dbReference type="InterPro" id="IPR001842">
    <property type="entry name" value="Peptidase_M36"/>
</dbReference>
<dbReference type="Proteomes" id="UP000307440">
    <property type="component" value="Unassembled WGS sequence"/>
</dbReference>
<dbReference type="CDD" id="cd09596">
    <property type="entry name" value="M36"/>
    <property type="match status" value="1"/>
</dbReference>
<keyword evidence="6 12" id="KW-0378">Hydrolase</keyword>
<dbReference type="EC" id="3.4.24.-" evidence="12"/>
<dbReference type="InterPro" id="IPR050371">
    <property type="entry name" value="Fungal_virulence_M36"/>
</dbReference>
<comment type="cofactor">
    <cofactor evidence="11">
        <name>Zn(2+)</name>
        <dbReference type="ChEBI" id="CHEBI:29105"/>
    </cofactor>
    <text evidence="11">Binds 1 zinc ion per subunit.</text>
</comment>
<dbReference type="OrthoDB" id="3227768at2759"/>
<dbReference type="GO" id="GO:0004222">
    <property type="term" value="F:metalloendopeptidase activity"/>
    <property type="evidence" value="ECO:0007669"/>
    <property type="project" value="InterPro"/>
</dbReference>
<dbReference type="PRINTS" id="PR00999">
    <property type="entry name" value="FUNGALYSIN"/>
</dbReference>
<proteinExistence type="inferred from homology"/>
<feature type="binding site" evidence="11">
    <location>
        <position position="440"/>
    </location>
    <ligand>
        <name>Zn(2+)</name>
        <dbReference type="ChEBI" id="CHEBI:29105"/>
        <note>catalytic</note>
    </ligand>
</feature>
<sequence length="607" mass="66162">MRSTITLNKVFTNLLAAVLLSATLTTVVNAAPWPVYAKHPTHRTRNIGRGVQLEAYYPSTNFKVYRDNGAAVTSGNSLVRGDLKETAMTYISSLGVNRTNLSWRSGFEEGNTGVAYFRQSYDGVPFANAVSNVAFVGDKVASYGTSFIDLTSATIAPSAPSVSWRSVLPQIEESLEASYNNINATLEYFVKPDGQVALTHIIQLQNPETDAWFEAFIDAHSGELISVNDFVAHASYTVVPIIKASFADGLETLTDPQDIEASPLGWHNIGQGQETTTTSGNNALSVRGQELGVATNGEQNFLAAYDDTLAPTDRSNIEASKTNAFYILNVLHDVTYRYGFTERAFNFQQNNFDNGGRARDRVLVSVQDASGKNNANFATPPDGQSGICRMFTWDLTPVERDGALQNDILIHEFAHGVTNRMTGGGNGRCLQTTEAGGMGEGWGDAIADWFAQTSATTRDFTMAGYVTNRAGGLRRFPYSTNAQTNPLRYGDLATLREVHNIGEVWATILHDLYAALVDERGFSDAKLTNPDGTEGNVIWMRLIIDALTLQPCNPTFVQAKEAIVQADQNRYNGDNFCLISRAFATRGLGANARSGRYQNDFSVPEGC</sequence>
<feature type="signal peptide" evidence="12">
    <location>
        <begin position="1"/>
        <end position="30"/>
    </location>
</feature>
<organism evidence="13 14">
    <name type="scientific">Coprinopsis marcescibilis</name>
    <name type="common">Agaric fungus</name>
    <name type="synonym">Psathyrella marcescibilis</name>
    <dbReference type="NCBI Taxonomy" id="230819"/>
    <lineage>
        <taxon>Eukaryota</taxon>
        <taxon>Fungi</taxon>
        <taxon>Dikarya</taxon>
        <taxon>Basidiomycota</taxon>
        <taxon>Agaricomycotina</taxon>
        <taxon>Agaricomycetes</taxon>
        <taxon>Agaricomycetidae</taxon>
        <taxon>Agaricales</taxon>
        <taxon>Agaricineae</taxon>
        <taxon>Psathyrellaceae</taxon>
        <taxon>Coprinopsis</taxon>
    </lineage>
</organism>
<dbReference type="AlphaFoldDB" id="A0A5C3KGB2"/>
<evidence type="ECO:0000256" key="6">
    <source>
        <dbReference type="ARBA" id="ARBA00022801"/>
    </source>
</evidence>
<protein>
    <recommendedName>
        <fullName evidence="12">Extracellular metalloproteinase</fullName>
        <ecNumber evidence="12">3.4.24.-</ecNumber>
    </recommendedName>
    <alternativeName>
        <fullName evidence="12">Fungalysin</fullName>
    </alternativeName>
</protein>
<feature type="binding site" evidence="11">
    <location>
        <position position="415"/>
    </location>
    <ligand>
        <name>Zn(2+)</name>
        <dbReference type="ChEBI" id="CHEBI:29105"/>
        <note>catalytic</note>
    </ligand>
</feature>
<evidence type="ECO:0000313" key="14">
    <source>
        <dbReference type="Proteomes" id="UP000307440"/>
    </source>
</evidence>
<keyword evidence="3 12" id="KW-0964">Secreted</keyword>
<accession>A0A5C3KGB2</accession>
<evidence type="ECO:0000256" key="3">
    <source>
        <dbReference type="ARBA" id="ARBA00022525"/>
    </source>
</evidence>
<keyword evidence="7 11" id="KW-0862">Zinc</keyword>
<evidence type="ECO:0000256" key="11">
    <source>
        <dbReference type="PIRSR" id="PIRSR601842-2"/>
    </source>
</evidence>
<feature type="active site" evidence="10">
    <location>
        <position position="412"/>
    </location>
</feature>
<dbReference type="GO" id="GO:0005615">
    <property type="term" value="C:extracellular space"/>
    <property type="evidence" value="ECO:0007669"/>
    <property type="project" value="InterPro"/>
</dbReference>
<evidence type="ECO:0000256" key="2">
    <source>
        <dbReference type="ARBA" id="ARBA00006006"/>
    </source>
</evidence>
<feature type="binding site" evidence="11">
    <location>
        <position position="411"/>
    </location>
    <ligand>
        <name>Zn(2+)</name>
        <dbReference type="ChEBI" id="CHEBI:29105"/>
        <note>catalytic</note>
    </ligand>
</feature>
<comment type="subcellular location">
    <subcellularLocation>
        <location evidence="1 12">Secreted</location>
    </subcellularLocation>
</comment>
<evidence type="ECO:0000256" key="1">
    <source>
        <dbReference type="ARBA" id="ARBA00004613"/>
    </source>
</evidence>
<dbReference type="EMBL" id="ML210367">
    <property type="protein sequence ID" value="TFK18964.1"/>
    <property type="molecule type" value="Genomic_DNA"/>
</dbReference>
<keyword evidence="12" id="KW-0732">Signal</keyword>
<dbReference type="GO" id="GO:0008270">
    <property type="term" value="F:zinc ion binding"/>
    <property type="evidence" value="ECO:0007669"/>
    <property type="project" value="InterPro"/>
</dbReference>
<dbReference type="PANTHER" id="PTHR33478:SF1">
    <property type="entry name" value="EXTRACELLULAR METALLOPROTEINASE MEP"/>
    <property type="match status" value="1"/>
</dbReference>
<comment type="similarity">
    <text evidence="2 12">Belongs to the peptidase M36 family.</text>
</comment>
<dbReference type="Gene3D" id="3.10.170.10">
    <property type="match status" value="1"/>
</dbReference>
<dbReference type="Pfam" id="PF02128">
    <property type="entry name" value="Peptidase_M36"/>
    <property type="match status" value="1"/>
</dbReference>
<evidence type="ECO:0000256" key="5">
    <source>
        <dbReference type="ARBA" id="ARBA00022723"/>
    </source>
</evidence>
<dbReference type="GO" id="GO:0006508">
    <property type="term" value="P:proteolysis"/>
    <property type="evidence" value="ECO:0007669"/>
    <property type="project" value="UniProtKB-KW"/>
</dbReference>
<dbReference type="InterPro" id="IPR027268">
    <property type="entry name" value="Peptidase_M4/M1_CTD_sf"/>
</dbReference>
<feature type="chain" id="PRO_5023047249" description="Extracellular metalloproteinase" evidence="12">
    <location>
        <begin position="31"/>
        <end position="607"/>
    </location>
</feature>
<evidence type="ECO:0000313" key="13">
    <source>
        <dbReference type="EMBL" id="TFK18964.1"/>
    </source>
</evidence>